<dbReference type="RefSeq" id="WP_184079321.1">
    <property type="nucleotide sequence ID" value="NZ_JACHDS010000001.1"/>
</dbReference>
<keyword evidence="1" id="KW-1133">Transmembrane helix</keyword>
<sequence>MIGRDDRGQVTAFVVIITLALVLLFAVVLEGGSALSTRSRAIGLAQEAARVGAQQIDLAAYRAGTTVTLDASAAAGAAQNFLREAGADGTVRVDGNTVTVIASLNYDFVLLPLGTRALRGSASASPHTSA</sequence>
<comment type="caution">
    <text evidence="3">The sequence shown here is derived from an EMBL/GenBank/DDBJ whole genome shotgun (WGS) entry which is preliminary data.</text>
</comment>
<dbReference type="Pfam" id="PF13400">
    <property type="entry name" value="Tad"/>
    <property type="match status" value="1"/>
</dbReference>
<keyword evidence="4" id="KW-1185">Reference proteome</keyword>
<evidence type="ECO:0000256" key="1">
    <source>
        <dbReference type="SAM" id="Phobius"/>
    </source>
</evidence>
<evidence type="ECO:0000313" key="4">
    <source>
        <dbReference type="Proteomes" id="UP000546642"/>
    </source>
</evidence>
<protein>
    <recommendedName>
        <fullName evidence="2">Putative Flp pilus-assembly TadG-like N-terminal domain-containing protein</fullName>
    </recommendedName>
</protein>
<organism evidence="3 4">
    <name type="scientific">Nocardiopsis mwathae</name>
    <dbReference type="NCBI Taxonomy" id="1472723"/>
    <lineage>
        <taxon>Bacteria</taxon>
        <taxon>Bacillati</taxon>
        <taxon>Actinomycetota</taxon>
        <taxon>Actinomycetes</taxon>
        <taxon>Streptosporangiales</taxon>
        <taxon>Nocardiopsidaceae</taxon>
        <taxon>Nocardiopsis</taxon>
    </lineage>
</organism>
<evidence type="ECO:0000313" key="3">
    <source>
        <dbReference type="EMBL" id="MBB6174951.1"/>
    </source>
</evidence>
<dbReference type="AlphaFoldDB" id="A0A7X0D8N9"/>
<dbReference type="Proteomes" id="UP000546642">
    <property type="component" value="Unassembled WGS sequence"/>
</dbReference>
<dbReference type="EMBL" id="JACHDS010000001">
    <property type="protein sequence ID" value="MBB6174951.1"/>
    <property type="molecule type" value="Genomic_DNA"/>
</dbReference>
<name>A0A7X0D8N9_9ACTN</name>
<keyword evidence="1" id="KW-0812">Transmembrane</keyword>
<proteinExistence type="predicted"/>
<feature type="domain" description="Putative Flp pilus-assembly TadG-like N-terminal" evidence="2">
    <location>
        <begin position="8"/>
        <end position="55"/>
    </location>
</feature>
<keyword evidence="1" id="KW-0472">Membrane</keyword>
<reference evidence="3 4" key="1">
    <citation type="submission" date="2020-08" db="EMBL/GenBank/DDBJ databases">
        <title>Sequencing the genomes of 1000 actinobacteria strains.</title>
        <authorList>
            <person name="Klenk H.-P."/>
        </authorList>
    </citation>
    <scope>NUCLEOTIDE SEQUENCE [LARGE SCALE GENOMIC DNA]</scope>
    <source>
        <strain evidence="3 4">DSM 46659</strain>
    </source>
</reference>
<feature type="transmembrane region" description="Helical" evidence="1">
    <location>
        <begin position="12"/>
        <end position="29"/>
    </location>
</feature>
<accession>A0A7X0D8N9</accession>
<evidence type="ECO:0000259" key="2">
    <source>
        <dbReference type="Pfam" id="PF13400"/>
    </source>
</evidence>
<dbReference type="InterPro" id="IPR028087">
    <property type="entry name" value="Tad_N"/>
</dbReference>
<gene>
    <name evidence="3" type="ORF">HNR23_005011</name>
</gene>